<keyword evidence="2" id="KW-0611">Plant defense</keyword>
<dbReference type="InterPro" id="IPR058922">
    <property type="entry name" value="WHD_DRP"/>
</dbReference>
<dbReference type="RefSeq" id="XP_050935102.1">
    <property type="nucleotide sequence ID" value="XM_051079145.1"/>
</dbReference>
<evidence type="ECO:0000313" key="6">
    <source>
        <dbReference type="RefSeq" id="XP_050935102.1"/>
    </source>
</evidence>
<evidence type="ECO:0000259" key="3">
    <source>
        <dbReference type="Pfam" id="PF23559"/>
    </source>
</evidence>
<dbReference type="Gene3D" id="1.10.10.10">
    <property type="entry name" value="Winged helix-like DNA-binding domain superfamily/Winged helix DNA-binding domain"/>
    <property type="match status" value="1"/>
</dbReference>
<dbReference type="Proteomes" id="UP001652600">
    <property type="component" value="Chromosome 11"/>
</dbReference>
<evidence type="ECO:0000256" key="2">
    <source>
        <dbReference type="ARBA" id="ARBA00022821"/>
    </source>
</evidence>
<sequence length="361" mass="41689">MITSNLGIIQKELVKKIGGIPLVARVLGRAVKFEGNVERWEKMLKNVLITPLQKENFVLSILKLSVDRLPSSALKQCFSYCSIFPKNFVFEKQKLVQMWMAQGFLRPQEGRNVTMENVGDIYFKILLSHCLFEGANETRTVKCYMMHDLVYDIAMAISRDQNLQLHPTNIFEKELQNKEIQNVAGKLRTIDFIQKIPYNVDHTLFYVEIRNFVCLRVLKMSSYKLSKSINQLKHLRYLEISSYSMRLRSLESIGSLHNLQTLKLLVSSIEEFPTNFTNLVNLRHLEVTMIDYKTPSRLSQLTQLQTLSHFAIGFEKGCKISELGPLKNLQGSLRLFCLEKVESKEEANGAYLVDKENLKKL</sequence>
<dbReference type="Pfam" id="PF23559">
    <property type="entry name" value="WHD_DRP"/>
    <property type="match status" value="1"/>
</dbReference>
<proteinExistence type="predicted"/>
<dbReference type="Gene3D" id="3.80.10.10">
    <property type="entry name" value="Ribonuclease Inhibitor"/>
    <property type="match status" value="1"/>
</dbReference>
<evidence type="ECO:0000313" key="5">
    <source>
        <dbReference type="Proteomes" id="UP001652600"/>
    </source>
</evidence>
<gene>
    <name evidence="6" type="primary">LOC127143879</name>
</gene>
<name>A0ABM3KBE5_CUCME</name>
<dbReference type="PANTHER" id="PTHR23155">
    <property type="entry name" value="DISEASE RESISTANCE PROTEIN RP"/>
    <property type="match status" value="1"/>
</dbReference>
<accession>A0ABM3KBE5</accession>
<dbReference type="Pfam" id="PF23598">
    <property type="entry name" value="LRR_14"/>
    <property type="match status" value="1"/>
</dbReference>
<dbReference type="InterPro" id="IPR027417">
    <property type="entry name" value="P-loop_NTPase"/>
</dbReference>
<dbReference type="InterPro" id="IPR036388">
    <property type="entry name" value="WH-like_DNA-bd_sf"/>
</dbReference>
<feature type="domain" description="Disease resistance R13L4/SHOC-2-like LRR" evidence="4">
    <location>
        <begin position="207"/>
        <end position="354"/>
    </location>
</feature>
<protein>
    <submittedName>
        <fullName evidence="6">Disease resistance protein RGA2-like</fullName>
    </submittedName>
</protein>
<dbReference type="SUPFAM" id="SSF52540">
    <property type="entry name" value="P-loop containing nucleoside triphosphate hydrolases"/>
    <property type="match status" value="1"/>
</dbReference>
<feature type="domain" description="Disease resistance protein winged helix" evidence="3">
    <location>
        <begin position="83"/>
        <end position="154"/>
    </location>
</feature>
<evidence type="ECO:0000259" key="4">
    <source>
        <dbReference type="Pfam" id="PF23598"/>
    </source>
</evidence>
<dbReference type="InterPro" id="IPR044974">
    <property type="entry name" value="Disease_R_plants"/>
</dbReference>
<dbReference type="PANTHER" id="PTHR23155:SF1139">
    <property type="entry name" value="CC-NBS-LRR RESISTANCE PROTEIN"/>
    <property type="match status" value="1"/>
</dbReference>
<reference evidence="6" key="1">
    <citation type="submission" date="2025-08" db="UniProtKB">
        <authorList>
            <consortium name="RefSeq"/>
        </authorList>
    </citation>
    <scope>IDENTIFICATION</scope>
    <source>
        <tissue evidence="6">Stem</tissue>
    </source>
</reference>
<dbReference type="InterPro" id="IPR032675">
    <property type="entry name" value="LRR_dom_sf"/>
</dbReference>
<organism evidence="5 6">
    <name type="scientific">Cucumis melo</name>
    <name type="common">Muskmelon</name>
    <dbReference type="NCBI Taxonomy" id="3656"/>
    <lineage>
        <taxon>Eukaryota</taxon>
        <taxon>Viridiplantae</taxon>
        <taxon>Streptophyta</taxon>
        <taxon>Embryophyta</taxon>
        <taxon>Tracheophyta</taxon>
        <taxon>Spermatophyta</taxon>
        <taxon>Magnoliopsida</taxon>
        <taxon>eudicotyledons</taxon>
        <taxon>Gunneridae</taxon>
        <taxon>Pentapetalae</taxon>
        <taxon>rosids</taxon>
        <taxon>fabids</taxon>
        <taxon>Cucurbitales</taxon>
        <taxon>Cucurbitaceae</taxon>
        <taxon>Benincaseae</taxon>
        <taxon>Cucumis</taxon>
    </lineage>
</organism>
<keyword evidence="5" id="KW-1185">Reference proteome</keyword>
<evidence type="ECO:0000256" key="1">
    <source>
        <dbReference type="ARBA" id="ARBA00022737"/>
    </source>
</evidence>
<dbReference type="GeneID" id="127143879"/>
<dbReference type="SUPFAM" id="SSF52058">
    <property type="entry name" value="L domain-like"/>
    <property type="match status" value="1"/>
</dbReference>
<keyword evidence="1" id="KW-0677">Repeat</keyword>
<dbReference type="InterPro" id="IPR055414">
    <property type="entry name" value="LRR_R13L4/SHOC2-like"/>
</dbReference>